<gene>
    <name evidence="2" type="ORF">KL86PLE_100292</name>
</gene>
<organism evidence="2">
    <name type="scientific">uncultured Pleomorphomonas sp</name>
    <dbReference type="NCBI Taxonomy" id="442121"/>
    <lineage>
        <taxon>Bacteria</taxon>
        <taxon>Pseudomonadati</taxon>
        <taxon>Pseudomonadota</taxon>
        <taxon>Alphaproteobacteria</taxon>
        <taxon>Hyphomicrobiales</taxon>
        <taxon>Pleomorphomonadaceae</taxon>
        <taxon>Pleomorphomonas</taxon>
        <taxon>environmental samples</taxon>
    </lineage>
</organism>
<feature type="compositionally biased region" description="Basic residues" evidence="1">
    <location>
        <begin position="107"/>
        <end position="123"/>
    </location>
</feature>
<sequence>MSAWLSVDAMSDKPETICVGLSLEPPPAAFKLVVSRQMIGAIARAFGVSEEAAKRMIDPAIIAVKEPISFRDLYVRPSGKDISGPPEIPLDLPLKKARNLRDATPWTHKRQPWQAHRSKRGKR</sequence>
<dbReference type="EMBL" id="FMJD01000002">
    <property type="protein sequence ID" value="SCM71631.1"/>
    <property type="molecule type" value="Genomic_DNA"/>
</dbReference>
<protein>
    <submittedName>
        <fullName evidence="2">Uncharacterized protein</fullName>
    </submittedName>
</protein>
<proteinExistence type="predicted"/>
<feature type="region of interest" description="Disordered" evidence="1">
    <location>
        <begin position="101"/>
        <end position="123"/>
    </location>
</feature>
<accession>A0A212L248</accession>
<dbReference type="AlphaFoldDB" id="A0A212L248"/>
<name>A0A212L248_9HYPH</name>
<evidence type="ECO:0000313" key="2">
    <source>
        <dbReference type="EMBL" id="SCM71631.1"/>
    </source>
</evidence>
<reference evidence="2" key="1">
    <citation type="submission" date="2016-08" db="EMBL/GenBank/DDBJ databases">
        <authorList>
            <person name="Seilhamer J.J."/>
        </authorList>
    </citation>
    <scope>NUCLEOTIDE SEQUENCE</scope>
    <source>
        <strain evidence="2">86</strain>
    </source>
</reference>
<evidence type="ECO:0000256" key="1">
    <source>
        <dbReference type="SAM" id="MobiDB-lite"/>
    </source>
</evidence>